<dbReference type="EMBL" id="STFF01000003">
    <property type="protein sequence ID" value="THU39603.1"/>
    <property type="molecule type" value="Genomic_DNA"/>
</dbReference>
<evidence type="ECO:0000256" key="1">
    <source>
        <dbReference type="SAM" id="Phobius"/>
    </source>
</evidence>
<feature type="transmembrane region" description="Helical" evidence="1">
    <location>
        <begin position="443"/>
        <end position="464"/>
    </location>
</feature>
<name>A0A4S8HVE4_9BACT</name>
<feature type="transmembrane region" description="Helical" evidence="1">
    <location>
        <begin position="206"/>
        <end position="223"/>
    </location>
</feature>
<feature type="transmembrane region" description="Helical" evidence="1">
    <location>
        <begin position="408"/>
        <end position="431"/>
    </location>
</feature>
<proteinExistence type="predicted"/>
<dbReference type="OrthoDB" id="636847at2"/>
<evidence type="ECO:0000313" key="2">
    <source>
        <dbReference type="EMBL" id="THU39603.1"/>
    </source>
</evidence>
<feature type="transmembrane region" description="Helical" evidence="1">
    <location>
        <begin position="25"/>
        <end position="44"/>
    </location>
</feature>
<keyword evidence="1" id="KW-0472">Membrane</keyword>
<dbReference type="RefSeq" id="WP_136577735.1">
    <property type="nucleotide sequence ID" value="NZ_STFF01000003.1"/>
</dbReference>
<evidence type="ECO:0000313" key="3">
    <source>
        <dbReference type="Proteomes" id="UP000306918"/>
    </source>
</evidence>
<keyword evidence="1" id="KW-0812">Transmembrane</keyword>
<accession>A0A4S8HVE4</accession>
<feature type="transmembrane region" description="Helical" evidence="1">
    <location>
        <begin position="88"/>
        <end position="107"/>
    </location>
</feature>
<comment type="caution">
    <text evidence="2">The sequence shown here is derived from an EMBL/GenBank/DDBJ whole genome shotgun (WGS) entry which is preliminary data.</text>
</comment>
<feature type="transmembrane region" description="Helical" evidence="1">
    <location>
        <begin position="367"/>
        <end position="388"/>
    </location>
</feature>
<feature type="transmembrane region" description="Helical" evidence="1">
    <location>
        <begin position="119"/>
        <end position="140"/>
    </location>
</feature>
<keyword evidence="3" id="KW-1185">Reference proteome</keyword>
<feature type="transmembrane region" description="Helical" evidence="1">
    <location>
        <begin position="146"/>
        <end position="163"/>
    </location>
</feature>
<reference evidence="2 3" key="1">
    <citation type="submission" date="2019-04" db="EMBL/GenBank/DDBJ databases">
        <title>Niastella caeni sp. nov., isolated from activated sludge.</title>
        <authorList>
            <person name="Sheng M."/>
        </authorList>
    </citation>
    <scope>NUCLEOTIDE SEQUENCE [LARGE SCALE GENOMIC DNA]</scope>
    <source>
        <strain evidence="2 3">HX-2-15</strain>
    </source>
</reference>
<organism evidence="2 3">
    <name type="scientific">Niastella caeni</name>
    <dbReference type="NCBI Taxonomy" id="2569763"/>
    <lineage>
        <taxon>Bacteria</taxon>
        <taxon>Pseudomonadati</taxon>
        <taxon>Bacteroidota</taxon>
        <taxon>Chitinophagia</taxon>
        <taxon>Chitinophagales</taxon>
        <taxon>Chitinophagaceae</taxon>
        <taxon>Niastella</taxon>
    </lineage>
</organism>
<gene>
    <name evidence="2" type="ORF">FAM09_13970</name>
</gene>
<feature type="transmembrane region" description="Helical" evidence="1">
    <location>
        <begin position="470"/>
        <end position="492"/>
    </location>
</feature>
<feature type="transmembrane region" description="Helical" evidence="1">
    <location>
        <begin position="175"/>
        <end position="200"/>
    </location>
</feature>
<sequence>MLFQSTIPTIPFKHWLYKDRENQRFFWFALVTIAASFIWLKIIYPFPNFMPPDSYNYLESAYNNELIGIWPIGYSKFLQLVGLFSHSHVVLVIVQFIILQASLLYLLFTIRYILSPGKWLFRIIFTGSILNPLLPHIANFVSSDCLFTALSIIWCTQLLWIIYRPSRDLLLTHAVVLLFAFMVRYNALYYPFISTSIIIFNRMSKTHKMIGIVSIAMLLLAFIGRTQFEYNKKTGVVQYTAFGGWQIAANALYGYAFSNPDPVEDVPGKFRPLHSLVNRHMDSLAKVKLRPDREIGIYYLWDFKSPLRIYMEQSVTDDTVSFFLKKWASKAPLYASYGKYLVLRHPQEFTIYYLWPNLKRYYSPPSYFMGIYNMGFTTVDPIAVRWFQLKSNRLYTRNVTMQISIADIFSVIIPIINLVFVTGFLSFVGLAGFKKCTKTTKRIIWCVIAIWVINTIFSVLSAPIELRYQLFPLIISLIWAKLFVANIIRIIWTTEKKHSK</sequence>
<protein>
    <submittedName>
        <fullName evidence="2">Uncharacterized protein</fullName>
    </submittedName>
</protein>
<dbReference type="Proteomes" id="UP000306918">
    <property type="component" value="Unassembled WGS sequence"/>
</dbReference>
<dbReference type="AlphaFoldDB" id="A0A4S8HVE4"/>
<keyword evidence="1" id="KW-1133">Transmembrane helix</keyword>